<evidence type="ECO:0000259" key="5">
    <source>
        <dbReference type="PROSITE" id="PS50146"/>
    </source>
</evidence>
<dbReference type="EC" id="2.7.1.-" evidence="6"/>
<dbReference type="Gene3D" id="2.60.200.40">
    <property type="match status" value="1"/>
</dbReference>
<dbReference type="InterPro" id="IPR050187">
    <property type="entry name" value="Lipid_Phosphate_FormReg"/>
</dbReference>
<dbReference type="InterPro" id="IPR045540">
    <property type="entry name" value="YegS/DAGK_C"/>
</dbReference>
<dbReference type="PANTHER" id="PTHR12358">
    <property type="entry name" value="SPHINGOSINE KINASE"/>
    <property type="match status" value="1"/>
</dbReference>
<evidence type="ECO:0000256" key="3">
    <source>
        <dbReference type="ARBA" id="ARBA00022777"/>
    </source>
</evidence>
<evidence type="ECO:0000256" key="1">
    <source>
        <dbReference type="ARBA" id="ARBA00022679"/>
    </source>
</evidence>
<dbReference type="EMBL" id="VSSQ01000381">
    <property type="protein sequence ID" value="MPL93111.1"/>
    <property type="molecule type" value="Genomic_DNA"/>
</dbReference>
<name>A0A644VP17_9ZZZZ</name>
<evidence type="ECO:0000256" key="4">
    <source>
        <dbReference type="ARBA" id="ARBA00022840"/>
    </source>
</evidence>
<keyword evidence="1 6" id="KW-0808">Transferase</keyword>
<dbReference type="GO" id="GO:0016301">
    <property type="term" value="F:kinase activity"/>
    <property type="evidence" value="ECO:0007669"/>
    <property type="project" value="UniProtKB-KW"/>
</dbReference>
<dbReference type="InterPro" id="IPR001206">
    <property type="entry name" value="Diacylglycerol_kinase_cat_dom"/>
</dbReference>
<sequence length="326" mass="37000">MGVLMRERKCVKVLRKRVNVHEFKKIMIVYNSKAGNHQFFGDMKQRIAEIMNTLRRDLGAGVVEEISLGTFEQIQLVGKRICAEKVDWIVVAGGDGTIRALVEIFVENDYWPYVSVFPAGTVNLVAKELLQNADPERWIKRVVKGIAVPIWLGKANDRIFLTVAGIGVDSLVVHRVTETEKKYLSKFAYVRQGSELVRKELFLRNWQYKFQVMIDNDDRWRDASSVIVAKSRYYAGRFSLVDGGSLCSPTLHVCMFTGSRRADFLRYAALIATDLLNLDKTVEIIQAKSVKIRSNVDNFVAELDGDSLVSSPLDISLIDRPLYFIS</sequence>
<dbReference type="AlphaFoldDB" id="A0A644VP17"/>
<feature type="domain" description="DAGKc" evidence="5">
    <location>
        <begin position="21"/>
        <end position="159"/>
    </location>
</feature>
<dbReference type="PROSITE" id="PS50146">
    <property type="entry name" value="DAGK"/>
    <property type="match status" value="1"/>
</dbReference>
<dbReference type="Gene3D" id="3.40.50.10330">
    <property type="entry name" value="Probable inorganic polyphosphate/atp-NAD kinase, domain 1"/>
    <property type="match status" value="1"/>
</dbReference>
<evidence type="ECO:0000313" key="6">
    <source>
        <dbReference type="EMBL" id="MPL93111.1"/>
    </source>
</evidence>
<dbReference type="SUPFAM" id="SSF111331">
    <property type="entry name" value="NAD kinase/diacylglycerol kinase-like"/>
    <property type="match status" value="1"/>
</dbReference>
<dbReference type="PANTHER" id="PTHR12358:SF54">
    <property type="entry name" value="SPHINGOSINE KINASE RELATED PROTEIN"/>
    <property type="match status" value="1"/>
</dbReference>
<proteinExistence type="predicted"/>
<keyword evidence="4" id="KW-0067">ATP-binding</keyword>
<accession>A0A644VP17</accession>
<comment type="caution">
    <text evidence="6">The sequence shown here is derived from an EMBL/GenBank/DDBJ whole genome shotgun (WGS) entry which is preliminary data.</text>
</comment>
<reference evidence="6" key="1">
    <citation type="submission" date="2019-08" db="EMBL/GenBank/DDBJ databases">
        <authorList>
            <person name="Kucharzyk K."/>
            <person name="Murdoch R.W."/>
            <person name="Higgins S."/>
            <person name="Loffler F."/>
        </authorList>
    </citation>
    <scope>NUCLEOTIDE SEQUENCE</scope>
</reference>
<dbReference type="InterPro" id="IPR017438">
    <property type="entry name" value="ATP-NAD_kinase_N"/>
</dbReference>
<dbReference type="Pfam" id="PF00781">
    <property type="entry name" value="DAGK_cat"/>
    <property type="match status" value="1"/>
</dbReference>
<protein>
    <submittedName>
        <fullName evidence="6">Putative lipid kinase</fullName>
        <ecNumber evidence="6">2.7.1.-</ecNumber>
    </submittedName>
</protein>
<organism evidence="6">
    <name type="scientific">bioreactor metagenome</name>
    <dbReference type="NCBI Taxonomy" id="1076179"/>
    <lineage>
        <taxon>unclassified sequences</taxon>
        <taxon>metagenomes</taxon>
        <taxon>ecological metagenomes</taxon>
    </lineage>
</organism>
<gene>
    <name evidence="6" type="ORF">SDC9_39237</name>
</gene>
<evidence type="ECO:0000256" key="2">
    <source>
        <dbReference type="ARBA" id="ARBA00022741"/>
    </source>
</evidence>
<dbReference type="InterPro" id="IPR016064">
    <property type="entry name" value="NAD/diacylglycerol_kinase_sf"/>
</dbReference>
<keyword evidence="3 6" id="KW-0418">Kinase</keyword>
<dbReference type="Pfam" id="PF19279">
    <property type="entry name" value="YegS_C"/>
    <property type="match status" value="1"/>
</dbReference>
<keyword evidence="2" id="KW-0547">Nucleotide-binding</keyword>
<dbReference type="GO" id="GO:0005524">
    <property type="term" value="F:ATP binding"/>
    <property type="evidence" value="ECO:0007669"/>
    <property type="project" value="UniProtKB-KW"/>
</dbReference>